<sequence>MNKMIRRASIALASTAMVAGAVLGAGGAASAATAAPVDQAQSSVTAVDAGHARDGYHMERHEGWNRGGYTHDRKDLRHGHHSAWDGRGDVHHVRGGDDHRWVAVSSSHGVTAERWYQDQLDLFNL</sequence>
<dbReference type="EMBL" id="BAAAZA010000007">
    <property type="protein sequence ID" value="GAA3863794.1"/>
    <property type="molecule type" value="Genomic_DNA"/>
</dbReference>
<protein>
    <submittedName>
        <fullName evidence="2">Uncharacterized protein</fullName>
    </submittedName>
</protein>
<name>A0ABP7K3J6_9ACTN</name>
<accession>A0ABP7K3J6</accession>
<feature type="signal peptide" evidence="1">
    <location>
        <begin position="1"/>
        <end position="34"/>
    </location>
</feature>
<dbReference type="InterPro" id="IPR006311">
    <property type="entry name" value="TAT_signal"/>
</dbReference>
<keyword evidence="3" id="KW-1185">Reference proteome</keyword>
<keyword evidence="1" id="KW-0732">Signal</keyword>
<dbReference type="Proteomes" id="UP001501563">
    <property type="component" value="Unassembled WGS sequence"/>
</dbReference>
<reference evidence="3" key="1">
    <citation type="journal article" date="2019" name="Int. J. Syst. Evol. Microbiol.">
        <title>The Global Catalogue of Microorganisms (GCM) 10K type strain sequencing project: providing services to taxonomists for standard genome sequencing and annotation.</title>
        <authorList>
            <consortium name="The Broad Institute Genomics Platform"/>
            <consortium name="The Broad Institute Genome Sequencing Center for Infectious Disease"/>
            <person name="Wu L."/>
            <person name="Ma J."/>
        </authorList>
    </citation>
    <scope>NUCLEOTIDE SEQUENCE [LARGE SCALE GENOMIC DNA]</scope>
    <source>
        <strain evidence="3">JCM 16578</strain>
    </source>
</reference>
<proteinExistence type="predicted"/>
<dbReference type="RefSeq" id="WP_345548511.1">
    <property type="nucleotide sequence ID" value="NZ_BAAAZA010000007.1"/>
</dbReference>
<evidence type="ECO:0000256" key="1">
    <source>
        <dbReference type="SAM" id="SignalP"/>
    </source>
</evidence>
<comment type="caution">
    <text evidence="2">The sequence shown here is derived from an EMBL/GenBank/DDBJ whole genome shotgun (WGS) entry which is preliminary data.</text>
</comment>
<evidence type="ECO:0000313" key="3">
    <source>
        <dbReference type="Proteomes" id="UP001501563"/>
    </source>
</evidence>
<organism evidence="2 3">
    <name type="scientific">Streptomyces lannensis</name>
    <dbReference type="NCBI Taxonomy" id="766498"/>
    <lineage>
        <taxon>Bacteria</taxon>
        <taxon>Bacillati</taxon>
        <taxon>Actinomycetota</taxon>
        <taxon>Actinomycetes</taxon>
        <taxon>Kitasatosporales</taxon>
        <taxon>Streptomycetaceae</taxon>
        <taxon>Streptomyces</taxon>
    </lineage>
</organism>
<evidence type="ECO:0000313" key="2">
    <source>
        <dbReference type="EMBL" id="GAA3863794.1"/>
    </source>
</evidence>
<gene>
    <name evidence="2" type="ORF">GCM10022207_29770</name>
</gene>
<feature type="chain" id="PRO_5046302686" evidence="1">
    <location>
        <begin position="35"/>
        <end position="125"/>
    </location>
</feature>
<dbReference type="PROSITE" id="PS51318">
    <property type="entry name" value="TAT"/>
    <property type="match status" value="1"/>
</dbReference>